<dbReference type="VEuPathDB" id="ToxoDB:TGDOM2_312850"/>
<feature type="compositionally biased region" description="Polar residues" evidence="1">
    <location>
        <begin position="34"/>
        <end position="45"/>
    </location>
</feature>
<evidence type="ECO:0000256" key="1">
    <source>
        <dbReference type="SAM" id="MobiDB-lite"/>
    </source>
</evidence>
<accession>A0A086KI55</accession>
<feature type="region of interest" description="Disordered" evidence="1">
    <location>
        <begin position="1"/>
        <end position="71"/>
    </location>
</feature>
<protein>
    <submittedName>
        <fullName evidence="2">Uncharacterized protein</fullName>
    </submittedName>
</protein>
<dbReference type="AlphaFoldDB" id="A0A086KI55"/>
<feature type="compositionally biased region" description="Polar residues" evidence="1">
    <location>
        <begin position="58"/>
        <end position="67"/>
    </location>
</feature>
<name>A0A086KI55_TOXGO</name>
<evidence type="ECO:0000313" key="2">
    <source>
        <dbReference type="EMBL" id="KFG44073.1"/>
    </source>
</evidence>
<sequence length="127" mass="14178">MRTDRTTDGDSVNRKKEAAGQHRARPAAAPEGPQGSSVLRISHSQASRDERWRKKGQETTQLRQNDGSRPVRKAEVVLTATGGTRCALREYRWFLSALSAAEKGARLLPTQTVTKKDYNVESSRRKT</sequence>
<dbReference type="EMBL" id="AHZU02000458">
    <property type="protein sequence ID" value="KFG44073.1"/>
    <property type="molecule type" value="Genomic_DNA"/>
</dbReference>
<dbReference type="Proteomes" id="UP000028837">
    <property type="component" value="Unassembled WGS sequence"/>
</dbReference>
<organism evidence="2 3">
    <name type="scientific">Toxoplasma gondii GAB2-2007-GAL-DOM2</name>
    <dbReference type="NCBI Taxonomy" id="1130820"/>
    <lineage>
        <taxon>Eukaryota</taxon>
        <taxon>Sar</taxon>
        <taxon>Alveolata</taxon>
        <taxon>Apicomplexa</taxon>
        <taxon>Conoidasida</taxon>
        <taxon>Coccidia</taxon>
        <taxon>Eucoccidiorida</taxon>
        <taxon>Eimeriorina</taxon>
        <taxon>Sarcocystidae</taxon>
        <taxon>Toxoplasma</taxon>
    </lineage>
</organism>
<evidence type="ECO:0000313" key="3">
    <source>
        <dbReference type="Proteomes" id="UP000028837"/>
    </source>
</evidence>
<reference evidence="2 3" key="1">
    <citation type="submission" date="2014-02" db="EMBL/GenBank/DDBJ databases">
        <authorList>
            <person name="Sibley D."/>
            <person name="Venepally P."/>
            <person name="Karamycheva S."/>
            <person name="Hadjithomas M."/>
            <person name="Khan A."/>
            <person name="Brunk B."/>
            <person name="Roos D."/>
            <person name="Caler E."/>
            <person name="Lorenzi H."/>
        </authorList>
    </citation>
    <scope>NUCLEOTIDE SEQUENCE [LARGE SCALE GENOMIC DNA]</scope>
    <source>
        <strain evidence="2 3">GAB2-2007-GAL-DOM2</strain>
    </source>
</reference>
<feature type="compositionally biased region" description="Basic and acidic residues" evidence="1">
    <location>
        <begin position="46"/>
        <end position="57"/>
    </location>
</feature>
<feature type="compositionally biased region" description="Basic and acidic residues" evidence="1">
    <location>
        <begin position="1"/>
        <end position="20"/>
    </location>
</feature>
<gene>
    <name evidence="2" type="ORF">TGDOM2_312850</name>
</gene>
<proteinExistence type="predicted"/>
<comment type="caution">
    <text evidence="2">The sequence shown here is derived from an EMBL/GenBank/DDBJ whole genome shotgun (WGS) entry which is preliminary data.</text>
</comment>